<evidence type="ECO:0000256" key="2">
    <source>
        <dbReference type="ARBA" id="ARBA00022692"/>
    </source>
</evidence>
<protein>
    <recommendedName>
        <fullName evidence="9">Membrane transporter</fullName>
    </recommendedName>
</protein>
<evidence type="ECO:0000256" key="4">
    <source>
        <dbReference type="ARBA" id="ARBA00023136"/>
    </source>
</evidence>
<keyword evidence="8" id="KW-1185">Reference proteome</keyword>
<evidence type="ECO:0000256" key="5">
    <source>
        <dbReference type="SAM" id="Phobius"/>
    </source>
</evidence>
<keyword evidence="2 5" id="KW-0812">Transmembrane</keyword>
<name>A0AAV5TYD3_9BILA</name>
<gene>
    <name evidence="6" type="ORF">PENTCL1PPCAC_21282</name>
    <name evidence="7" type="ORF">PENTCL1PPCAC_21283</name>
</gene>
<proteinExistence type="predicted"/>
<keyword evidence="3 5" id="KW-1133">Transmembrane helix</keyword>
<reference evidence="6" key="1">
    <citation type="submission" date="2023-10" db="EMBL/GenBank/DDBJ databases">
        <title>Genome assembly of Pristionchus species.</title>
        <authorList>
            <person name="Yoshida K."/>
            <person name="Sommer R.J."/>
        </authorList>
    </citation>
    <scope>NUCLEOTIDE SEQUENCE</scope>
    <source>
        <strain evidence="6">RS0144</strain>
    </source>
</reference>
<dbReference type="GO" id="GO:0022857">
    <property type="term" value="F:transmembrane transporter activity"/>
    <property type="evidence" value="ECO:0007669"/>
    <property type="project" value="TreeGrafter"/>
</dbReference>
<evidence type="ECO:0000313" key="8">
    <source>
        <dbReference type="Proteomes" id="UP001432027"/>
    </source>
</evidence>
<dbReference type="Proteomes" id="UP001432027">
    <property type="component" value="Unassembled WGS sequence"/>
</dbReference>
<comment type="caution">
    <text evidence="6">The sequence shown here is derived from an EMBL/GenBank/DDBJ whole genome shotgun (WGS) entry which is preliminary data.</text>
</comment>
<feature type="non-terminal residue" evidence="6">
    <location>
        <position position="1"/>
    </location>
</feature>
<dbReference type="Gene3D" id="1.20.1250.20">
    <property type="entry name" value="MFS general substrate transporter like domains"/>
    <property type="match status" value="1"/>
</dbReference>
<comment type="subcellular location">
    <subcellularLocation>
        <location evidence="1">Membrane</location>
        <topology evidence="1">Multi-pass membrane protein</topology>
    </subcellularLocation>
</comment>
<feature type="transmembrane region" description="Helical" evidence="5">
    <location>
        <begin position="13"/>
        <end position="34"/>
    </location>
</feature>
<dbReference type="GO" id="GO:0006820">
    <property type="term" value="P:monoatomic anion transport"/>
    <property type="evidence" value="ECO:0007669"/>
    <property type="project" value="TreeGrafter"/>
</dbReference>
<dbReference type="AlphaFoldDB" id="A0AAV5TYD3"/>
<dbReference type="PANTHER" id="PTHR11662:SF405">
    <property type="entry name" value="PROTEIN CBG12249"/>
    <property type="match status" value="1"/>
</dbReference>
<feature type="transmembrane region" description="Helical" evidence="5">
    <location>
        <begin position="55"/>
        <end position="78"/>
    </location>
</feature>
<dbReference type="GO" id="GO:0016020">
    <property type="term" value="C:membrane"/>
    <property type="evidence" value="ECO:0007669"/>
    <property type="project" value="UniProtKB-SubCell"/>
</dbReference>
<dbReference type="EMBL" id="BTSX01000005">
    <property type="protein sequence ID" value="GMS99107.1"/>
    <property type="molecule type" value="Genomic_DNA"/>
</dbReference>
<evidence type="ECO:0000256" key="3">
    <source>
        <dbReference type="ARBA" id="ARBA00022989"/>
    </source>
</evidence>
<dbReference type="SUPFAM" id="SSF103473">
    <property type="entry name" value="MFS general substrate transporter"/>
    <property type="match status" value="1"/>
</dbReference>
<dbReference type="InterPro" id="IPR036259">
    <property type="entry name" value="MFS_trans_sf"/>
</dbReference>
<evidence type="ECO:0008006" key="9">
    <source>
        <dbReference type="Google" id="ProtNLM"/>
    </source>
</evidence>
<feature type="transmembrane region" description="Helical" evidence="5">
    <location>
        <begin position="84"/>
        <end position="106"/>
    </location>
</feature>
<dbReference type="InterPro" id="IPR050382">
    <property type="entry name" value="MFS_Na/Anion_cotransporter"/>
</dbReference>
<sequence length="115" mass="12681">TQNFLPTYFRDELLIPLSMNGVYTMIPFVVQTFVRTYSSIVADYLKRKGVLNSTACAKVFQSMCATGIAASLISLAYLPRCDQTWIAAVCLIFYGIAFSFGIPGFLTAQMSIAPQ</sequence>
<evidence type="ECO:0000313" key="6">
    <source>
        <dbReference type="EMBL" id="GMS99107.1"/>
    </source>
</evidence>
<organism evidence="6 8">
    <name type="scientific">Pristionchus entomophagus</name>
    <dbReference type="NCBI Taxonomy" id="358040"/>
    <lineage>
        <taxon>Eukaryota</taxon>
        <taxon>Metazoa</taxon>
        <taxon>Ecdysozoa</taxon>
        <taxon>Nematoda</taxon>
        <taxon>Chromadorea</taxon>
        <taxon>Rhabditida</taxon>
        <taxon>Rhabditina</taxon>
        <taxon>Diplogasteromorpha</taxon>
        <taxon>Diplogasteroidea</taxon>
        <taxon>Neodiplogasteridae</taxon>
        <taxon>Pristionchus</taxon>
    </lineage>
</organism>
<keyword evidence="4 5" id="KW-0472">Membrane</keyword>
<dbReference type="PANTHER" id="PTHR11662">
    <property type="entry name" value="SOLUTE CARRIER FAMILY 17"/>
    <property type="match status" value="1"/>
</dbReference>
<feature type="non-terminal residue" evidence="6">
    <location>
        <position position="115"/>
    </location>
</feature>
<dbReference type="EMBL" id="BTSX01000005">
    <property type="protein sequence ID" value="GMS99108.1"/>
    <property type="molecule type" value="Genomic_DNA"/>
</dbReference>
<evidence type="ECO:0000313" key="7">
    <source>
        <dbReference type="EMBL" id="GMS99108.1"/>
    </source>
</evidence>
<accession>A0AAV5TYD3</accession>
<evidence type="ECO:0000256" key="1">
    <source>
        <dbReference type="ARBA" id="ARBA00004141"/>
    </source>
</evidence>